<sequence length="149" mass="16553">MVSGSAPLDPSLHQFMRVVFANHFLQGYGLTETYAVSLAQLEGDFSSGNCGAVAPSTEACLLDVPDMEYMSTDQPHPRGELLLRGPTRFREYFRNPAETEKAILPDGWFRTGDICSIDGMGRVRVIDRVKNVLKLAQGEYISPERIENV</sequence>
<dbReference type="PANTHER" id="PTHR43272">
    <property type="entry name" value="LONG-CHAIN-FATTY-ACID--COA LIGASE"/>
    <property type="match status" value="1"/>
</dbReference>
<dbReference type="InterPro" id="IPR000873">
    <property type="entry name" value="AMP-dep_synth/lig_dom"/>
</dbReference>
<dbReference type="EC" id="6.2.1.3" evidence="4"/>
<keyword evidence="5" id="KW-1185">Reference proteome</keyword>
<evidence type="ECO:0000313" key="4">
    <source>
        <dbReference type="EMBL" id="KAK5239972.1"/>
    </source>
</evidence>
<dbReference type="Pfam" id="PF00501">
    <property type="entry name" value="AMP-binding"/>
    <property type="match status" value="1"/>
</dbReference>
<evidence type="ECO:0000256" key="1">
    <source>
        <dbReference type="ARBA" id="ARBA00022741"/>
    </source>
</evidence>
<dbReference type="InterPro" id="IPR042099">
    <property type="entry name" value="ANL_N_sf"/>
</dbReference>
<dbReference type="GO" id="GO:0004467">
    <property type="term" value="F:long-chain fatty acid-CoA ligase activity"/>
    <property type="evidence" value="ECO:0007669"/>
    <property type="project" value="UniProtKB-EC"/>
</dbReference>
<dbReference type="SUPFAM" id="SSF56801">
    <property type="entry name" value="Acetyl-CoA synthetase-like"/>
    <property type="match status" value="1"/>
</dbReference>
<feature type="non-terminal residue" evidence="4">
    <location>
        <position position="149"/>
    </location>
</feature>
<keyword evidence="2" id="KW-0067">ATP-binding</keyword>
<feature type="domain" description="AMP-dependent synthetase/ligase" evidence="3">
    <location>
        <begin position="1"/>
        <end position="93"/>
    </location>
</feature>
<keyword evidence="4" id="KW-0436">Ligase</keyword>
<protein>
    <submittedName>
        <fullName evidence="4">Medium-chain fatty acid-CoA ligase faa2</fullName>
        <ecNumber evidence="4">6.2.1.3</ecNumber>
    </submittedName>
</protein>
<dbReference type="Gene3D" id="3.40.50.12780">
    <property type="entry name" value="N-terminal domain of ligase-like"/>
    <property type="match status" value="1"/>
</dbReference>
<gene>
    <name evidence="4" type="primary">FAA2_3</name>
    <name evidence="4" type="ORF">LTR16_011282</name>
</gene>
<dbReference type="PANTHER" id="PTHR43272:SF33">
    <property type="entry name" value="AMP-BINDING DOMAIN-CONTAINING PROTEIN-RELATED"/>
    <property type="match status" value="1"/>
</dbReference>
<organism evidence="4 5">
    <name type="scientific">Cryomyces antarcticus</name>
    <dbReference type="NCBI Taxonomy" id="329879"/>
    <lineage>
        <taxon>Eukaryota</taxon>
        <taxon>Fungi</taxon>
        <taxon>Dikarya</taxon>
        <taxon>Ascomycota</taxon>
        <taxon>Pezizomycotina</taxon>
        <taxon>Dothideomycetes</taxon>
        <taxon>Dothideomycetes incertae sedis</taxon>
        <taxon>Cryomyces</taxon>
    </lineage>
</organism>
<reference evidence="4 5" key="1">
    <citation type="submission" date="2023-08" db="EMBL/GenBank/DDBJ databases">
        <title>Black Yeasts Isolated from many extreme environments.</title>
        <authorList>
            <person name="Coleine C."/>
            <person name="Stajich J.E."/>
            <person name="Selbmann L."/>
        </authorList>
    </citation>
    <scope>NUCLEOTIDE SEQUENCE [LARGE SCALE GENOMIC DNA]</scope>
    <source>
        <strain evidence="4 5">CCFEE 536</strain>
    </source>
</reference>
<comment type="caution">
    <text evidence="4">The sequence shown here is derived from an EMBL/GenBank/DDBJ whole genome shotgun (WGS) entry which is preliminary data.</text>
</comment>
<proteinExistence type="predicted"/>
<keyword evidence="1" id="KW-0547">Nucleotide-binding</keyword>
<dbReference type="EMBL" id="JAVRRA010011660">
    <property type="protein sequence ID" value="KAK5239972.1"/>
    <property type="molecule type" value="Genomic_DNA"/>
</dbReference>
<evidence type="ECO:0000313" key="5">
    <source>
        <dbReference type="Proteomes" id="UP001357485"/>
    </source>
</evidence>
<name>A0ABR0LSI6_9PEZI</name>
<accession>A0ABR0LSI6</accession>
<dbReference type="Proteomes" id="UP001357485">
    <property type="component" value="Unassembled WGS sequence"/>
</dbReference>
<evidence type="ECO:0000256" key="2">
    <source>
        <dbReference type="ARBA" id="ARBA00022840"/>
    </source>
</evidence>
<evidence type="ECO:0000259" key="3">
    <source>
        <dbReference type="Pfam" id="PF00501"/>
    </source>
</evidence>